<reference evidence="1 2" key="1">
    <citation type="submission" date="2017-09" db="EMBL/GenBank/DDBJ databases">
        <title>Depth-based differentiation of microbial function through sediment-hosted aquifers and enrichment of novel symbionts in the deep terrestrial subsurface.</title>
        <authorList>
            <person name="Probst A.J."/>
            <person name="Ladd B."/>
            <person name="Jarett J.K."/>
            <person name="Geller-Mcgrath D.E."/>
            <person name="Sieber C.M."/>
            <person name="Emerson J.B."/>
            <person name="Anantharaman K."/>
            <person name="Thomas B.C."/>
            <person name="Malmstrom R."/>
            <person name="Stieglmeier M."/>
            <person name="Klingl A."/>
            <person name="Woyke T."/>
            <person name="Ryan C.M."/>
            <person name="Banfield J.F."/>
        </authorList>
    </citation>
    <scope>NUCLEOTIDE SEQUENCE [LARGE SCALE GENOMIC DNA]</scope>
    <source>
        <strain evidence="1">CG23_combo_of_CG06-09_8_20_14_all_38_19</strain>
    </source>
</reference>
<evidence type="ECO:0000313" key="1">
    <source>
        <dbReference type="EMBL" id="PIP23201.1"/>
    </source>
</evidence>
<comment type="caution">
    <text evidence="1">The sequence shown here is derived from an EMBL/GenBank/DDBJ whole genome shotgun (WGS) entry which is preliminary data.</text>
</comment>
<sequence length="61" mass="6731">MYSPVAKAIKTSFTLRNVFLSGSIVLNLGSLKYPSGAFAESSPRLIFCLMLRKMFSLKLSV</sequence>
<proteinExistence type="predicted"/>
<protein>
    <submittedName>
        <fullName evidence="1">Uncharacterized protein</fullName>
    </submittedName>
</protein>
<dbReference type="EMBL" id="PCRP01000072">
    <property type="protein sequence ID" value="PIP23201.1"/>
    <property type="molecule type" value="Genomic_DNA"/>
</dbReference>
<gene>
    <name evidence="1" type="ORF">COX36_04620</name>
</gene>
<accession>A0A2G9YXL6</accession>
<organism evidence="1 2">
    <name type="scientific">Candidatus Nealsonbacteria bacterium CG23_combo_of_CG06-09_8_20_14_all_38_19</name>
    <dbReference type="NCBI Taxonomy" id="1974721"/>
    <lineage>
        <taxon>Bacteria</taxon>
        <taxon>Candidatus Nealsoniibacteriota</taxon>
    </lineage>
</organism>
<name>A0A2G9YXL6_9BACT</name>
<evidence type="ECO:0000313" key="2">
    <source>
        <dbReference type="Proteomes" id="UP000230273"/>
    </source>
</evidence>
<dbReference type="AlphaFoldDB" id="A0A2G9YXL6"/>
<dbReference type="Proteomes" id="UP000230273">
    <property type="component" value="Unassembled WGS sequence"/>
</dbReference>